<name>A0A8H5HPM5_9AGAR</name>
<dbReference type="AlphaFoldDB" id="A0A8H5HPM5"/>
<feature type="region of interest" description="Disordered" evidence="1">
    <location>
        <begin position="177"/>
        <end position="212"/>
    </location>
</feature>
<evidence type="ECO:0000313" key="3">
    <source>
        <dbReference type="Proteomes" id="UP000518752"/>
    </source>
</evidence>
<protein>
    <submittedName>
        <fullName evidence="2">Uncharacterized protein</fullName>
    </submittedName>
</protein>
<keyword evidence="3" id="KW-1185">Reference proteome</keyword>
<dbReference type="EMBL" id="JAACJN010000034">
    <property type="protein sequence ID" value="KAF5387238.1"/>
    <property type="molecule type" value="Genomic_DNA"/>
</dbReference>
<organism evidence="2 3">
    <name type="scientific">Collybiopsis confluens</name>
    <dbReference type="NCBI Taxonomy" id="2823264"/>
    <lineage>
        <taxon>Eukaryota</taxon>
        <taxon>Fungi</taxon>
        <taxon>Dikarya</taxon>
        <taxon>Basidiomycota</taxon>
        <taxon>Agaricomycotina</taxon>
        <taxon>Agaricomycetes</taxon>
        <taxon>Agaricomycetidae</taxon>
        <taxon>Agaricales</taxon>
        <taxon>Marasmiineae</taxon>
        <taxon>Omphalotaceae</taxon>
        <taxon>Collybiopsis</taxon>
    </lineage>
</organism>
<dbReference type="SUPFAM" id="SSF53732">
    <property type="entry name" value="Aconitase iron-sulfur domain"/>
    <property type="match status" value="1"/>
</dbReference>
<evidence type="ECO:0000313" key="2">
    <source>
        <dbReference type="EMBL" id="KAF5387238.1"/>
    </source>
</evidence>
<sequence>MSHPRSGSSDSNMGTDSIYVQYCSTVQLRTFLHLTNYLLLSPPKVTTPGLVLTVQAYLCDSSKPNCSELPVVATGLLGRLHLSLPSDEVRATRFQYCTSAPILPSDPYEIRPRRDLREFKFTGDSVATLGTLGVEERLTIANEALAGVFVVAKKLLGWYDSVLAKLELRTFAQSGIPPPPELPHLNCHPNRPQGHTRPPPPSDTLHSDPGAQHAQRLVFNLSSLVPHVSGPSSPKRRTSPTWDEDPC</sequence>
<reference evidence="2 3" key="1">
    <citation type="journal article" date="2020" name="ISME J.">
        <title>Uncovering the hidden diversity of litter-decomposition mechanisms in mushroom-forming fungi.</title>
        <authorList>
            <person name="Floudas D."/>
            <person name="Bentzer J."/>
            <person name="Ahren D."/>
            <person name="Johansson T."/>
            <person name="Persson P."/>
            <person name="Tunlid A."/>
        </authorList>
    </citation>
    <scope>NUCLEOTIDE SEQUENCE [LARGE SCALE GENOMIC DNA]</scope>
    <source>
        <strain evidence="2 3">CBS 406.79</strain>
    </source>
</reference>
<comment type="caution">
    <text evidence="2">The sequence shown here is derived from an EMBL/GenBank/DDBJ whole genome shotgun (WGS) entry which is preliminary data.</text>
</comment>
<evidence type="ECO:0000256" key="1">
    <source>
        <dbReference type="SAM" id="MobiDB-lite"/>
    </source>
</evidence>
<gene>
    <name evidence="2" type="ORF">D9757_006873</name>
</gene>
<proteinExistence type="predicted"/>
<accession>A0A8H5HPM5</accession>
<dbReference type="Proteomes" id="UP000518752">
    <property type="component" value="Unassembled WGS sequence"/>
</dbReference>
<dbReference type="InterPro" id="IPR036008">
    <property type="entry name" value="Aconitase_4Fe-4S_dom"/>
</dbReference>
<feature type="region of interest" description="Disordered" evidence="1">
    <location>
        <begin position="224"/>
        <end position="247"/>
    </location>
</feature>